<keyword evidence="5" id="KW-1185">Reference proteome</keyword>
<feature type="transmembrane region" description="Helical" evidence="2">
    <location>
        <begin position="21"/>
        <end position="40"/>
    </location>
</feature>
<evidence type="ECO:0000313" key="4">
    <source>
        <dbReference type="EMBL" id="MFM0720225.1"/>
    </source>
</evidence>
<feature type="domain" description="Fimbrial-type adhesion" evidence="3">
    <location>
        <begin position="210"/>
        <end position="353"/>
    </location>
</feature>
<comment type="caution">
    <text evidence="4">The sequence shown here is derived from an EMBL/GenBank/DDBJ whole genome shotgun (WGS) entry which is preliminary data.</text>
</comment>
<keyword evidence="1" id="KW-0732">Signal</keyword>
<gene>
    <name evidence="4" type="ORF">PQQ73_28320</name>
</gene>
<dbReference type="RefSeq" id="WP_408156236.1">
    <property type="nucleotide sequence ID" value="NZ_JAQQCL010000027.1"/>
</dbReference>
<dbReference type="Gene3D" id="2.60.40.1090">
    <property type="entry name" value="Fimbrial-type adhesion domain"/>
    <property type="match status" value="1"/>
</dbReference>
<dbReference type="SUPFAM" id="SSF49401">
    <property type="entry name" value="Bacterial adhesins"/>
    <property type="match status" value="1"/>
</dbReference>
<dbReference type="Pfam" id="PF00419">
    <property type="entry name" value="Fimbrial"/>
    <property type="match status" value="1"/>
</dbReference>
<dbReference type="Gene3D" id="2.60.40.3310">
    <property type="match status" value="1"/>
</dbReference>
<keyword evidence="2" id="KW-0472">Membrane</keyword>
<accession>A0ABW9EMB2</accession>
<evidence type="ECO:0000259" key="3">
    <source>
        <dbReference type="Pfam" id="PF00419"/>
    </source>
</evidence>
<sequence length="353" mass="35793">MNGVLSRRLASRGRGVIVKSLGILTMWVAGCAALLISLPAQAALQCTISGSAAISFGTLTVPRDTPVGTAIGPLRSSTVSVNCPSNPGTVPPYNNGWYIQYYPQLSVSAVAGVWNTGIAGIGIRVIDVTYGNKTMSTLNVGKWDDFGAPITNTAAFQGSFTFTYQLVKTAAQVTTGGAINIPQLFTLVSHNVPANVTSPTLVTISVNNTSIVATTCTVTTPSISVTLPAVNASALSPTGTTVGNTSLSIGLSCQAGANVYVTLTDATNPGNTTSNLTLASGSTATGVKLRVLNSGGSPVSYGPDSAVAGNPNQWLVGASSSTTRIALTAQYISTGTVGAGTVKGIATFTMSYQ</sequence>
<dbReference type="PANTHER" id="PTHR33420:SF3">
    <property type="entry name" value="FIMBRIAL SUBUNIT ELFA"/>
    <property type="match status" value="1"/>
</dbReference>
<dbReference type="InterPro" id="IPR008966">
    <property type="entry name" value="Adhesion_dom_sf"/>
</dbReference>
<dbReference type="Proteomes" id="UP001629392">
    <property type="component" value="Unassembled WGS sequence"/>
</dbReference>
<proteinExistence type="predicted"/>
<dbReference type="InterPro" id="IPR000259">
    <property type="entry name" value="Adhesion_dom_fimbrial"/>
</dbReference>
<dbReference type="PANTHER" id="PTHR33420">
    <property type="entry name" value="FIMBRIAL SUBUNIT ELFA-RELATED"/>
    <property type="match status" value="1"/>
</dbReference>
<protein>
    <submittedName>
        <fullName evidence="4">Fimbrial protein</fullName>
    </submittedName>
</protein>
<dbReference type="InterPro" id="IPR036937">
    <property type="entry name" value="Adhesion_dom_fimbrial_sf"/>
</dbReference>
<evidence type="ECO:0000313" key="5">
    <source>
        <dbReference type="Proteomes" id="UP001629392"/>
    </source>
</evidence>
<dbReference type="EMBL" id="JAQQCL010000027">
    <property type="protein sequence ID" value="MFM0720225.1"/>
    <property type="molecule type" value="Genomic_DNA"/>
</dbReference>
<dbReference type="PROSITE" id="PS51257">
    <property type="entry name" value="PROKAR_LIPOPROTEIN"/>
    <property type="match status" value="1"/>
</dbReference>
<name>A0ABW9EMB2_9BURK</name>
<evidence type="ECO:0000256" key="2">
    <source>
        <dbReference type="SAM" id="Phobius"/>
    </source>
</evidence>
<evidence type="ECO:0000256" key="1">
    <source>
        <dbReference type="ARBA" id="ARBA00022729"/>
    </source>
</evidence>
<keyword evidence="2" id="KW-1133">Transmembrane helix</keyword>
<reference evidence="4 5" key="1">
    <citation type="journal article" date="2024" name="Chem. Sci.">
        <title>Discovery of megapolipeptins by genome mining of a Burkholderiales bacteria collection.</title>
        <authorList>
            <person name="Paulo B.S."/>
            <person name="Recchia M.J.J."/>
            <person name="Lee S."/>
            <person name="Fergusson C.H."/>
            <person name="Romanowski S.B."/>
            <person name="Hernandez A."/>
            <person name="Krull N."/>
            <person name="Liu D.Y."/>
            <person name="Cavanagh H."/>
            <person name="Bos A."/>
            <person name="Gray C.A."/>
            <person name="Murphy B.T."/>
            <person name="Linington R.G."/>
            <person name="Eustaquio A.S."/>
        </authorList>
    </citation>
    <scope>NUCLEOTIDE SEQUENCE [LARGE SCALE GENOMIC DNA]</scope>
    <source>
        <strain evidence="4 5">RL17-350-BIC-E</strain>
    </source>
</reference>
<keyword evidence="2" id="KW-0812">Transmembrane</keyword>
<organism evidence="4 5">
    <name type="scientific">Paraburkholderia strydomiana</name>
    <dbReference type="NCBI Taxonomy" id="1245417"/>
    <lineage>
        <taxon>Bacteria</taxon>
        <taxon>Pseudomonadati</taxon>
        <taxon>Pseudomonadota</taxon>
        <taxon>Betaproteobacteria</taxon>
        <taxon>Burkholderiales</taxon>
        <taxon>Burkholderiaceae</taxon>
        <taxon>Paraburkholderia</taxon>
    </lineage>
</organism>
<dbReference type="InterPro" id="IPR050263">
    <property type="entry name" value="Bact_Fimbrial_Adh_Pro"/>
</dbReference>